<sequence length="117" mass="13408">MRVEVLRRLREEEKEREEAEEEKEERESLAAVELEERRPEDSELLKEEAIASGDCAVSDSFSAIRQRSTKNLIASKVLKETCSYIKRLHSEVDGLSERLSQLLNSMGITSVDDILQL</sequence>
<keyword evidence="3" id="KW-1185">Reference proteome</keyword>
<evidence type="ECO:0000313" key="3">
    <source>
        <dbReference type="Proteomes" id="UP001064489"/>
    </source>
</evidence>
<dbReference type="GO" id="GO:0040008">
    <property type="term" value="P:regulation of growth"/>
    <property type="evidence" value="ECO:0007669"/>
    <property type="project" value="InterPro"/>
</dbReference>
<accession>A0AAD5IQ98</accession>
<evidence type="ECO:0000313" key="2">
    <source>
        <dbReference type="EMBL" id="KAI9173805.1"/>
    </source>
</evidence>
<evidence type="ECO:0000256" key="1">
    <source>
        <dbReference type="SAM" id="MobiDB-lite"/>
    </source>
</evidence>
<name>A0AAD5IQ98_ACENE</name>
<dbReference type="InterPro" id="IPR044293">
    <property type="entry name" value="PRE"/>
</dbReference>
<dbReference type="PANTHER" id="PTHR38546:SF3">
    <property type="entry name" value="DNA BINDING PROTEIN"/>
    <property type="match status" value="1"/>
</dbReference>
<organism evidence="2 3">
    <name type="scientific">Acer negundo</name>
    <name type="common">Box elder</name>
    <dbReference type="NCBI Taxonomy" id="4023"/>
    <lineage>
        <taxon>Eukaryota</taxon>
        <taxon>Viridiplantae</taxon>
        <taxon>Streptophyta</taxon>
        <taxon>Embryophyta</taxon>
        <taxon>Tracheophyta</taxon>
        <taxon>Spermatophyta</taxon>
        <taxon>Magnoliopsida</taxon>
        <taxon>eudicotyledons</taxon>
        <taxon>Gunneridae</taxon>
        <taxon>Pentapetalae</taxon>
        <taxon>rosids</taxon>
        <taxon>malvids</taxon>
        <taxon>Sapindales</taxon>
        <taxon>Sapindaceae</taxon>
        <taxon>Hippocastanoideae</taxon>
        <taxon>Acereae</taxon>
        <taxon>Acer</taxon>
    </lineage>
</organism>
<reference evidence="2" key="2">
    <citation type="submission" date="2023-02" db="EMBL/GenBank/DDBJ databases">
        <authorList>
            <person name="Swenson N.G."/>
            <person name="Wegrzyn J.L."/>
            <person name="Mcevoy S.L."/>
        </authorList>
    </citation>
    <scope>NUCLEOTIDE SEQUENCE</scope>
    <source>
        <strain evidence="2">91603</strain>
        <tissue evidence="2">Leaf</tissue>
    </source>
</reference>
<dbReference type="GO" id="GO:0046983">
    <property type="term" value="F:protein dimerization activity"/>
    <property type="evidence" value="ECO:0007669"/>
    <property type="project" value="InterPro"/>
</dbReference>
<dbReference type="InterPro" id="IPR044172">
    <property type="entry name" value="ILI2-like"/>
</dbReference>
<feature type="region of interest" description="Disordered" evidence="1">
    <location>
        <begin position="11"/>
        <end position="40"/>
    </location>
</feature>
<reference evidence="2" key="1">
    <citation type="journal article" date="2022" name="Plant J.">
        <title>Strategies of tolerance reflected in two North American maple genomes.</title>
        <authorList>
            <person name="McEvoy S.L."/>
            <person name="Sezen U.U."/>
            <person name="Trouern-Trend A."/>
            <person name="McMahon S.M."/>
            <person name="Schaberg P.G."/>
            <person name="Yang J."/>
            <person name="Wegrzyn J.L."/>
            <person name="Swenson N.G."/>
        </authorList>
    </citation>
    <scope>NUCLEOTIDE SEQUENCE</scope>
    <source>
        <strain evidence="2">91603</strain>
    </source>
</reference>
<dbReference type="PANTHER" id="PTHR38546">
    <property type="entry name" value="DNA BINDING PROTEIN"/>
    <property type="match status" value="1"/>
</dbReference>
<dbReference type="EMBL" id="JAJSOW010000103">
    <property type="protein sequence ID" value="KAI9173805.1"/>
    <property type="molecule type" value="Genomic_DNA"/>
</dbReference>
<dbReference type="Proteomes" id="UP001064489">
    <property type="component" value="Chromosome 8"/>
</dbReference>
<gene>
    <name evidence="2" type="ORF">LWI28_006822</name>
</gene>
<dbReference type="Pfam" id="PF23174">
    <property type="entry name" value="bHLH_ILI"/>
    <property type="match status" value="1"/>
</dbReference>
<dbReference type="GO" id="GO:0006355">
    <property type="term" value="P:regulation of DNA-templated transcription"/>
    <property type="evidence" value="ECO:0007669"/>
    <property type="project" value="InterPro"/>
</dbReference>
<dbReference type="AlphaFoldDB" id="A0AAD5IQ98"/>
<protein>
    <submittedName>
        <fullName evidence="2">Uncharacterized protein</fullName>
    </submittedName>
</protein>
<comment type="caution">
    <text evidence="2">The sequence shown here is derived from an EMBL/GenBank/DDBJ whole genome shotgun (WGS) entry which is preliminary data.</text>
</comment>
<proteinExistence type="predicted"/>